<keyword evidence="3" id="KW-0677">Repeat</keyword>
<dbReference type="PROSITE" id="PS51228">
    <property type="entry name" value="ACB_2"/>
    <property type="match status" value="1"/>
</dbReference>
<evidence type="ECO:0000256" key="9">
    <source>
        <dbReference type="RuleBase" id="RU004335"/>
    </source>
</evidence>
<evidence type="ECO:0000256" key="3">
    <source>
        <dbReference type="ARBA" id="ARBA00022737"/>
    </source>
</evidence>
<dbReference type="GO" id="GO:0004553">
    <property type="term" value="F:hydrolase activity, hydrolyzing O-glycosyl compounds"/>
    <property type="evidence" value="ECO:0007669"/>
    <property type="project" value="InterPro"/>
</dbReference>
<comment type="caution">
    <text evidence="13">The sequence shown here is derived from an EMBL/GenBank/DDBJ whole genome shotgun (WGS) entry which is preliminary data.</text>
</comment>
<keyword evidence="7" id="KW-0326">Glycosidase</keyword>
<dbReference type="PROSITE" id="PS50088">
    <property type="entry name" value="ANK_REPEAT"/>
    <property type="match status" value="2"/>
</dbReference>
<evidence type="ECO:0000256" key="6">
    <source>
        <dbReference type="ARBA" id="ARBA00023121"/>
    </source>
</evidence>
<evidence type="ECO:0000256" key="8">
    <source>
        <dbReference type="PROSITE-ProRule" id="PRU00023"/>
    </source>
</evidence>
<dbReference type="PROSITE" id="PS50297">
    <property type="entry name" value="ANK_REP_REGION"/>
    <property type="match status" value="2"/>
</dbReference>
<dbReference type="SMART" id="SM00248">
    <property type="entry name" value="ANK"/>
    <property type="match status" value="2"/>
</dbReference>
<keyword evidence="11" id="KW-0812">Transmembrane</keyword>
<dbReference type="SUPFAM" id="SSF51445">
    <property type="entry name" value="(Trans)glycosidases"/>
    <property type="match status" value="1"/>
</dbReference>
<sequence length="452" mass="49640">MPNTTFETYIFALFNEDLKPGPTCERNFGLFDPNLTPVYDVGILKPVANDAKRILHEVSDTCLLMFFVHVLDGIVLKFLGLSAKENGGYAIAFYLLEVLAEVMADWQQFLQSVFFGVVFSFLLAKLFSVIFAFREENLRITRAHSPERNRERGSVDSSTSSLEEKEPLIDGDGRSSNESLGLGDDGDSDDDWEGVESTELDETFSAATAFVAATAVDRAALKVSNDVQLQLYGLYKIATEGPCSAPQPSALKMTARAKWQAWHKLGAMPPEEAMEKYIDIVTELYPTWAAGSGTKKENERSSDAPNAGSKGPMGPVFSSFMYEEESGSELKLDAVHAFAREGDEEKLLKCFDSGVPLDLKDSEGRTPLHWAVDRGHMNITTLLLNKNADVNAKDDEGQTALHYAAVCERTAIAEVLVKHGADIEVKDNEGNAPRDLCESGWPGLKLISKTAD</sequence>
<evidence type="ECO:0000256" key="4">
    <source>
        <dbReference type="ARBA" id="ARBA00022801"/>
    </source>
</evidence>
<keyword evidence="5 8" id="KW-0040">ANK repeat</keyword>
<keyword evidence="6" id="KW-0446">Lipid-binding</keyword>
<feature type="repeat" description="ANK" evidence="8">
    <location>
        <begin position="396"/>
        <end position="428"/>
    </location>
</feature>
<dbReference type="Pfam" id="PF00332">
    <property type="entry name" value="Glyco_hydro_17"/>
    <property type="match status" value="1"/>
</dbReference>
<dbReference type="InterPro" id="IPR017853">
    <property type="entry name" value="GH"/>
</dbReference>
<evidence type="ECO:0000259" key="12">
    <source>
        <dbReference type="PROSITE" id="PS51228"/>
    </source>
</evidence>
<dbReference type="SUPFAM" id="SSF48403">
    <property type="entry name" value="Ankyrin repeat"/>
    <property type="match status" value="1"/>
</dbReference>
<keyword evidence="11" id="KW-0472">Membrane</keyword>
<dbReference type="InterPro" id="IPR002110">
    <property type="entry name" value="Ankyrin_rpt"/>
</dbReference>
<evidence type="ECO:0000256" key="11">
    <source>
        <dbReference type="SAM" id="Phobius"/>
    </source>
</evidence>
<feature type="region of interest" description="Disordered" evidence="10">
    <location>
        <begin position="291"/>
        <end position="312"/>
    </location>
</feature>
<dbReference type="InterPro" id="IPR014352">
    <property type="entry name" value="FERM/acyl-CoA-bd_prot_sf"/>
</dbReference>
<dbReference type="GO" id="GO:0005975">
    <property type="term" value="P:carbohydrate metabolic process"/>
    <property type="evidence" value="ECO:0007669"/>
    <property type="project" value="InterPro"/>
</dbReference>
<dbReference type="Pfam" id="PF00887">
    <property type="entry name" value="ACBP"/>
    <property type="match status" value="1"/>
</dbReference>
<dbReference type="InterPro" id="IPR000490">
    <property type="entry name" value="Glyco_hydro_17"/>
</dbReference>
<feature type="transmembrane region" description="Helical" evidence="11">
    <location>
        <begin position="113"/>
        <end position="133"/>
    </location>
</feature>
<dbReference type="Gene3D" id="3.20.20.80">
    <property type="entry name" value="Glycosidases"/>
    <property type="match status" value="1"/>
</dbReference>
<feature type="region of interest" description="Disordered" evidence="10">
    <location>
        <begin position="144"/>
        <end position="194"/>
    </location>
</feature>
<evidence type="ECO:0000256" key="5">
    <source>
        <dbReference type="ARBA" id="ARBA00023043"/>
    </source>
</evidence>
<dbReference type="Pfam" id="PF12796">
    <property type="entry name" value="Ank_2"/>
    <property type="match status" value="1"/>
</dbReference>
<dbReference type="Gene3D" id="1.20.80.10">
    <property type="match status" value="1"/>
</dbReference>
<dbReference type="Gene3D" id="1.25.40.20">
    <property type="entry name" value="Ankyrin repeat-containing domain"/>
    <property type="match status" value="1"/>
</dbReference>
<gene>
    <name evidence="13" type="ORF">Sradi_6311400</name>
</gene>
<dbReference type="SUPFAM" id="SSF47027">
    <property type="entry name" value="Acyl-CoA binding protein"/>
    <property type="match status" value="1"/>
</dbReference>
<feature type="compositionally biased region" description="Basic and acidic residues" evidence="10">
    <location>
        <begin position="144"/>
        <end position="154"/>
    </location>
</feature>
<dbReference type="EMBL" id="JACGWJ010000029">
    <property type="protein sequence ID" value="KAL0304433.1"/>
    <property type="molecule type" value="Genomic_DNA"/>
</dbReference>
<name>A0AAW2KEX5_SESRA</name>
<keyword evidence="11" id="KW-1133">Transmembrane helix</keyword>
<dbReference type="InterPro" id="IPR000582">
    <property type="entry name" value="Acyl-CoA-binding_protein"/>
</dbReference>
<dbReference type="PRINTS" id="PR00689">
    <property type="entry name" value="ACOABINDINGP"/>
</dbReference>
<feature type="domain" description="ACB" evidence="12">
    <location>
        <begin position="200"/>
        <end position="290"/>
    </location>
</feature>
<reference evidence="13" key="1">
    <citation type="submission" date="2020-06" db="EMBL/GenBank/DDBJ databases">
        <authorList>
            <person name="Li T."/>
            <person name="Hu X."/>
            <person name="Zhang T."/>
            <person name="Song X."/>
            <person name="Zhang H."/>
            <person name="Dai N."/>
            <person name="Sheng W."/>
            <person name="Hou X."/>
            <person name="Wei L."/>
        </authorList>
    </citation>
    <scope>NUCLEOTIDE SEQUENCE</scope>
    <source>
        <strain evidence="13">G02</strain>
        <tissue evidence="13">Leaf</tissue>
    </source>
</reference>
<organism evidence="13">
    <name type="scientific">Sesamum radiatum</name>
    <name type="common">Black benniseed</name>
    <dbReference type="NCBI Taxonomy" id="300843"/>
    <lineage>
        <taxon>Eukaryota</taxon>
        <taxon>Viridiplantae</taxon>
        <taxon>Streptophyta</taxon>
        <taxon>Embryophyta</taxon>
        <taxon>Tracheophyta</taxon>
        <taxon>Spermatophyta</taxon>
        <taxon>Magnoliopsida</taxon>
        <taxon>eudicotyledons</taxon>
        <taxon>Gunneridae</taxon>
        <taxon>Pentapetalae</taxon>
        <taxon>asterids</taxon>
        <taxon>lamiids</taxon>
        <taxon>Lamiales</taxon>
        <taxon>Pedaliaceae</taxon>
        <taxon>Sesamum</taxon>
    </lineage>
</organism>
<evidence type="ECO:0000256" key="1">
    <source>
        <dbReference type="ARBA" id="ARBA00005567"/>
    </source>
</evidence>
<dbReference type="PRINTS" id="PR01415">
    <property type="entry name" value="ANKYRIN"/>
</dbReference>
<feature type="compositionally biased region" description="Acidic residues" evidence="10">
    <location>
        <begin position="184"/>
        <end position="194"/>
    </location>
</feature>
<dbReference type="PANTHER" id="PTHR24119:SF0">
    <property type="entry name" value="ACYL-COA-BINDING DOMAIN-CONTAINING PROTEIN 6"/>
    <property type="match status" value="1"/>
</dbReference>
<protein>
    <submittedName>
        <fullName evidence="13">Acyl-CoA-binding domain-containing protein 1</fullName>
    </submittedName>
</protein>
<dbReference type="AlphaFoldDB" id="A0AAW2KEX5"/>
<dbReference type="InterPro" id="IPR036770">
    <property type="entry name" value="Ankyrin_rpt-contain_sf"/>
</dbReference>
<keyword evidence="4" id="KW-0378">Hydrolase</keyword>
<comment type="similarity">
    <text evidence="2 9">Belongs to the glycosyl hydrolase 17 family.</text>
</comment>
<dbReference type="GO" id="GO:0000062">
    <property type="term" value="F:fatty-acyl-CoA binding"/>
    <property type="evidence" value="ECO:0007669"/>
    <property type="project" value="InterPro"/>
</dbReference>
<feature type="compositionally biased region" description="Basic and acidic residues" evidence="10">
    <location>
        <begin position="162"/>
        <end position="175"/>
    </location>
</feature>
<accession>A0AAW2KEX5</accession>
<dbReference type="InterPro" id="IPR035984">
    <property type="entry name" value="Acyl-CoA-binding_sf"/>
</dbReference>
<dbReference type="PANTHER" id="PTHR24119">
    <property type="entry name" value="ACYL-COA-BINDING DOMAIN-CONTAINING PROTEIN 6"/>
    <property type="match status" value="1"/>
</dbReference>
<evidence type="ECO:0000313" key="13">
    <source>
        <dbReference type="EMBL" id="KAL0304433.1"/>
    </source>
</evidence>
<evidence type="ECO:0000256" key="10">
    <source>
        <dbReference type="SAM" id="MobiDB-lite"/>
    </source>
</evidence>
<reference evidence="13" key="2">
    <citation type="journal article" date="2024" name="Plant">
        <title>Genomic evolution and insights into agronomic trait innovations of Sesamum species.</title>
        <authorList>
            <person name="Miao H."/>
            <person name="Wang L."/>
            <person name="Qu L."/>
            <person name="Liu H."/>
            <person name="Sun Y."/>
            <person name="Le M."/>
            <person name="Wang Q."/>
            <person name="Wei S."/>
            <person name="Zheng Y."/>
            <person name="Lin W."/>
            <person name="Duan Y."/>
            <person name="Cao H."/>
            <person name="Xiong S."/>
            <person name="Wang X."/>
            <person name="Wei L."/>
            <person name="Li C."/>
            <person name="Ma Q."/>
            <person name="Ju M."/>
            <person name="Zhao R."/>
            <person name="Li G."/>
            <person name="Mu C."/>
            <person name="Tian Q."/>
            <person name="Mei H."/>
            <person name="Zhang T."/>
            <person name="Gao T."/>
            <person name="Zhang H."/>
        </authorList>
    </citation>
    <scope>NUCLEOTIDE SEQUENCE</scope>
    <source>
        <strain evidence="13">G02</strain>
    </source>
</reference>
<evidence type="ECO:0000256" key="7">
    <source>
        <dbReference type="ARBA" id="ARBA00023295"/>
    </source>
</evidence>
<feature type="repeat" description="ANK" evidence="8">
    <location>
        <begin position="363"/>
        <end position="395"/>
    </location>
</feature>
<comment type="similarity">
    <text evidence="1">Belongs to the ACBP family.</text>
</comment>
<proteinExistence type="inferred from homology"/>
<evidence type="ECO:0000256" key="2">
    <source>
        <dbReference type="ARBA" id="ARBA00008773"/>
    </source>
</evidence>